<dbReference type="EMBL" id="SRZC01000011">
    <property type="protein sequence ID" value="TGX82176.1"/>
    <property type="molecule type" value="Genomic_DNA"/>
</dbReference>
<protein>
    <submittedName>
        <fullName evidence="1">Type I pullulanase</fullName>
        <ecNumber evidence="1">3.2.1.41</ecNumber>
    </submittedName>
</protein>
<name>A0AC61QPS8_9BACT</name>
<dbReference type="EC" id="3.2.1.41" evidence="1"/>
<dbReference type="Proteomes" id="UP000308886">
    <property type="component" value="Unassembled WGS sequence"/>
</dbReference>
<comment type="caution">
    <text evidence="1">The sequence shown here is derived from an EMBL/GenBank/DDBJ whole genome shotgun (WGS) entry which is preliminary data.</text>
</comment>
<sequence>MEAKKIFLSCAIAAMSYSVANAQQFDEMVYSPQSTTFKLFAPNDAKDVKVRLYGKGHGGKAVKTVKMKRTGDCQWTAVVPGDHKNKFYTFDTGRGESAGIFARAVGVNGKRGAIIDLNDTDPAGWENDVRPVIKSPVDLVIYEMHHRDFSIARNINIDAGTPNDIKVKRASTEYPGKFLALTEDWSINYLKSLGVNAIHILPSFDYASVDETKLDTPQYNWGYDPVNYNVPDGSYSTDPYNPHVRIIEFKKMVQALHKAGIRVILDVVYNHTFDIDGSNFQRTYPDYFYRKTADGKYSDGSGCGNETASEREMMRRFIVESVKYWIEEYHIDGFRFDLMGIHDIETMNLVRATVNEIDPTIFIYGEGWSAGTCAYPQDKLGMKANIGMMPGIAAFSDEMRDALRGPFSDDTKGQFLAGIAGGEESIKFGIAGAVEHPQVDCAKVNYSKKPWALEPSQMISYVSCHDDMCLVDRLRASIPNIKDDELIRLDLLAQTAVFTSQGVPFILCGEEMLRNKQGVHNSYNSPDSINRLNWNNPIRYSNVLDYYSKLISLRQNHPAFRLGSADLVRKHLEFLPSQDALVAFRLKNYAGRDDWRNIIVVLNANREARTVDVPEGKYTVVCRDGKIDENGLGTVNGTKVTVAPQSALIIHD</sequence>
<keyword evidence="1" id="KW-0378">Hydrolase</keyword>
<proteinExistence type="predicted"/>
<keyword evidence="2" id="KW-1185">Reference proteome</keyword>
<keyword evidence="1" id="KW-0326">Glycosidase</keyword>
<organism evidence="1 2">
    <name type="scientific">Palleniella muris</name>
    <dbReference type="NCBI Taxonomy" id="3038145"/>
    <lineage>
        <taxon>Bacteria</taxon>
        <taxon>Pseudomonadati</taxon>
        <taxon>Bacteroidota</taxon>
        <taxon>Bacteroidia</taxon>
        <taxon>Bacteroidales</taxon>
        <taxon>Prevotellaceae</taxon>
        <taxon>Palleniella</taxon>
    </lineage>
</organism>
<reference evidence="1" key="1">
    <citation type="submission" date="2019-04" db="EMBL/GenBank/DDBJ databases">
        <title>Microbes associate with the intestines of laboratory mice.</title>
        <authorList>
            <person name="Navarre W."/>
            <person name="Wong E."/>
            <person name="Huang K."/>
            <person name="Tropini C."/>
            <person name="Ng K."/>
            <person name="Yu B."/>
        </authorList>
    </citation>
    <scope>NUCLEOTIDE SEQUENCE</scope>
    <source>
        <strain evidence="1">NM73_A23</strain>
    </source>
</reference>
<gene>
    <name evidence="1" type="primary">pulA</name>
    <name evidence="1" type="ORF">E5358_07660</name>
</gene>
<evidence type="ECO:0000313" key="2">
    <source>
        <dbReference type="Proteomes" id="UP000308886"/>
    </source>
</evidence>
<accession>A0AC61QPS8</accession>
<evidence type="ECO:0000313" key="1">
    <source>
        <dbReference type="EMBL" id="TGX82176.1"/>
    </source>
</evidence>